<evidence type="ECO:0000313" key="2">
    <source>
        <dbReference type="Proteomes" id="UP000276215"/>
    </source>
</evidence>
<sequence length="78" mass="8853">SDTGCYSTVLFSPPLISNNLHPISHTACEFALLFKSPGYYFNKPNHQIYILLSPYSIYLVHSTRRQPHRPSASPPCFI</sequence>
<feature type="non-terminal residue" evidence="1">
    <location>
        <position position="78"/>
    </location>
</feature>
<organism evidence="1 2">
    <name type="scientific">Choiromyces venosus 120613-1</name>
    <dbReference type="NCBI Taxonomy" id="1336337"/>
    <lineage>
        <taxon>Eukaryota</taxon>
        <taxon>Fungi</taxon>
        <taxon>Dikarya</taxon>
        <taxon>Ascomycota</taxon>
        <taxon>Pezizomycotina</taxon>
        <taxon>Pezizomycetes</taxon>
        <taxon>Pezizales</taxon>
        <taxon>Tuberaceae</taxon>
        <taxon>Choiromyces</taxon>
    </lineage>
</organism>
<dbReference type="Proteomes" id="UP000276215">
    <property type="component" value="Unassembled WGS sequence"/>
</dbReference>
<reference evidence="1 2" key="1">
    <citation type="journal article" date="2018" name="Nat. Ecol. Evol.">
        <title>Pezizomycetes genomes reveal the molecular basis of ectomycorrhizal truffle lifestyle.</title>
        <authorList>
            <person name="Murat C."/>
            <person name="Payen T."/>
            <person name="Noel B."/>
            <person name="Kuo A."/>
            <person name="Morin E."/>
            <person name="Chen J."/>
            <person name="Kohler A."/>
            <person name="Krizsan K."/>
            <person name="Balestrini R."/>
            <person name="Da Silva C."/>
            <person name="Montanini B."/>
            <person name="Hainaut M."/>
            <person name="Levati E."/>
            <person name="Barry K.W."/>
            <person name="Belfiori B."/>
            <person name="Cichocki N."/>
            <person name="Clum A."/>
            <person name="Dockter R.B."/>
            <person name="Fauchery L."/>
            <person name="Guy J."/>
            <person name="Iotti M."/>
            <person name="Le Tacon F."/>
            <person name="Lindquist E.A."/>
            <person name="Lipzen A."/>
            <person name="Malagnac F."/>
            <person name="Mello A."/>
            <person name="Molinier V."/>
            <person name="Miyauchi S."/>
            <person name="Poulain J."/>
            <person name="Riccioni C."/>
            <person name="Rubini A."/>
            <person name="Sitrit Y."/>
            <person name="Splivallo R."/>
            <person name="Traeger S."/>
            <person name="Wang M."/>
            <person name="Zifcakova L."/>
            <person name="Wipf D."/>
            <person name="Zambonelli A."/>
            <person name="Paolocci F."/>
            <person name="Nowrousian M."/>
            <person name="Ottonello S."/>
            <person name="Baldrian P."/>
            <person name="Spatafora J.W."/>
            <person name="Henrissat B."/>
            <person name="Nagy L.G."/>
            <person name="Aury J.M."/>
            <person name="Wincker P."/>
            <person name="Grigoriev I.V."/>
            <person name="Bonfante P."/>
            <person name="Martin F.M."/>
        </authorList>
    </citation>
    <scope>NUCLEOTIDE SEQUENCE [LARGE SCALE GENOMIC DNA]</scope>
    <source>
        <strain evidence="1 2">120613-1</strain>
    </source>
</reference>
<keyword evidence="2" id="KW-1185">Reference proteome</keyword>
<accession>A0A3N4JDA4</accession>
<dbReference type="EMBL" id="ML120437">
    <property type="protein sequence ID" value="RPA94420.1"/>
    <property type="molecule type" value="Genomic_DNA"/>
</dbReference>
<dbReference type="AlphaFoldDB" id="A0A3N4JDA4"/>
<evidence type="ECO:0000313" key="1">
    <source>
        <dbReference type="EMBL" id="RPA94420.1"/>
    </source>
</evidence>
<feature type="non-terminal residue" evidence="1">
    <location>
        <position position="1"/>
    </location>
</feature>
<protein>
    <submittedName>
        <fullName evidence="1">Uncharacterized protein</fullName>
    </submittedName>
</protein>
<gene>
    <name evidence="1" type="ORF">L873DRAFT_1814429</name>
</gene>
<name>A0A3N4JDA4_9PEZI</name>
<proteinExistence type="predicted"/>